<protein>
    <recommendedName>
        <fullName evidence="6">3-hydroxy-3-methylglutaryl coenzyme A reductase</fullName>
        <shortName evidence="6">HMG-CoA reductase</shortName>
        <ecNumber evidence="6">1.1.1.34</ecNumber>
    </recommendedName>
</protein>
<keyword evidence="6" id="KW-0812">Transmembrane</keyword>
<dbReference type="InterPro" id="IPR002202">
    <property type="entry name" value="HMG_CoA_Rdtase"/>
</dbReference>
<keyword evidence="3 6" id="KW-0521">NADP</keyword>
<dbReference type="GO" id="GO:0005778">
    <property type="term" value="C:peroxisomal membrane"/>
    <property type="evidence" value="ECO:0007669"/>
    <property type="project" value="TreeGrafter"/>
</dbReference>
<dbReference type="InterPro" id="IPR023076">
    <property type="entry name" value="HMG_CoA_Rdtase_CS"/>
</dbReference>
<evidence type="ECO:0000256" key="7">
    <source>
        <dbReference type="SAM" id="MobiDB-lite"/>
    </source>
</evidence>
<dbReference type="InterPro" id="IPR023282">
    <property type="entry name" value="HMG_CoA_Rdtase_N"/>
</dbReference>
<dbReference type="Gene3D" id="3.30.70.420">
    <property type="entry name" value="Hydroxymethylglutaryl-CoA reductase, class I/II, NAD/NADP-binding domain"/>
    <property type="match status" value="1"/>
</dbReference>
<dbReference type="NCBIfam" id="TIGR00533">
    <property type="entry name" value="HMG_CoA_R_NADP"/>
    <property type="match status" value="1"/>
</dbReference>
<comment type="similarity">
    <text evidence="2 6">Belongs to the HMG-CoA reductase family.</text>
</comment>
<feature type="transmembrane region" description="Helical" evidence="6">
    <location>
        <begin position="104"/>
        <end position="124"/>
    </location>
</feature>
<dbReference type="PROSITE" id="PS00066">
    <property type="entry name" value="HMG_COA_REDUCTASE_1"/>
    <property type="match status" value="1"/>
</dbReference>
<keyword evidence="4 6" id="KW-0560">Oxidoreductase</keyword>
<comment type="pathway">
    <text evidence="6">Metabolic intermediate biosynthesis; (R)-mevalonate biosynthesis; (R)-mevalonate from acetyl-CoA: step 3/3.</text>
</comment>
<dbReference type="GO" id="GO:0016126">
    <property type="term" value="P:sterol biosynthetic process"/>
    <property type="evidence" value="ECO:0007669"/>
    <property type="project" value="TreeGrafter"/>
</dbReference>
<keyword evidence="5 6" id="KW-0472">Membrane</keyword>
<dbReference type="GO" id="GO:0005789">
    <property type="term" value="C:endoplasmic reticulum membrane"/>
    <property type="evidence" value="ECO:0007669"/>
    <property type="project" value="UniProtKB-SubCell"/>
</dbReference>
<dbReference type="PANTHER" id="PTHR10572:SF24">
    <property type="entry name" value="3-HYDROXY-3-METHYLGLUTARYL-COENZYME A REDUCTASE"/>
    <property type="match status" value="1"/>
</dbReference>
<keyword evidence="6" id="KW-0256">Endoplasmic reticulum</keyword>
<dbReference type="FunFam" id="3.30.70.420:FF:000001">
    <property type="entry name" value="3-hydroxy-3-methylglutaryl coenzyme A reductase"/>
    <property type="match status" value="1"/>
</dbReference>
<organism evidence="8">
    <name type="scientific">Amphora coffeiformis</name>
    <dbReference type="NCBI Taxonomy" id="265554"/>
    <lineage>
        <taxon>Eukaryota</taxon>
        <taxon>Sar</taxon>
        <taxon>Stramenopiles</taxon>
        <taxon>Ochrophyta</taxon>
        <taxon>Bacillariophyta</taxon>
        <taxon>Bacillariophyceae</taxon>
        <taxon>Bacillariophycidae</taxon>
        <taxon>Thalassiophysales</taxon>
        <taxon>Catenulaceae</taxon>
        <taxon>Amphora</taxon>
    </lineage>
</organism>
<dbReference type="PANTHER" id="PTHR10572">
    <property type="entry name" value="3-HYDROXY-3-METHYLGLUTARYL-COENZYME A REDUCTASE"/>
    <property type="match status" value="1"/>
</dbReference>
<evidence type="ECO:0000256" key="2">
    <source>
        <dbReference type="ARBA" id="ARBA00007661"/>
    </source>
</evidence>
<dbReference type="GO" id="GO:0015936">
    <property type="term" value="P:coenzyme A metabolic process"/>
    <property type="evidence" value="ECO:0007669"/>
    <property type="project" value="InterPro"/>
</dbReference>
<evidence type="ECO:0000256" key="1">
    <source>
        <dbReference type="ARBA" id="ARBA00004370"/>
    </source>
</evidence>
<evidence type="ECO:0000313" key="8">
    <source>
        <dbReference type="EMBL" id="CAE0413195.1"/>
    </source>
</evidence>
<dbReference type="Pfam" id="PF00368">
    <property type="entry name" value="HMG-CoA_red"/>
    <property type="match status" value="1"/>
</dbReference>
<dbReference type="UniPathway" id="UPA00058">
    <property type="reaction ID" value="UER00103"/>
</dbReference>
<dbReference type="EMBL" id="HBIM01012799">
    <property type="protein sequence ID" value="CAE0413195.1"/>
    <property type="molecule type" value="Transcribed_RNA"/>
</dbReference>
<feature type="region of interest" description="Disordered" evidence="7">
    <location>
        <begin position="166"/>
        <end position="188"/>
    </location>
</feature>
<accession>A0A7S3L823</accession>
<evidence type="ECO:0000256" key="4">
    <source>
        <dbReference type="ARBA" id="ARBA00023002"/>
    </source>
</evidence>
<dbReference type="Gene3D" id="1.10.3270.10">
    <property type="entry name" value="HMGR, N-terminal domain"/>
    <property type="match status" value="1"/>
</dbReference>
<dbReference type="InterPro" id="IPR004554">
    <property type="entry name" value="HMG_CoA_Rdtase_eu_arc"/>
</dbReference>
<gene>
    <name evidence="8" type="ORF">ACOF00016_LOCUS10453</name>
</gene>
<dbReference type="PROSITE" id="PS00318">
    <property type="entry name" value="HMG_COA_REDUCTASE_2"/>
    <property type="match status" value="1"/>
</dbReference>
<dbReference type="InterPro" id="IPR009029">
    <property type="entry name" value="HMG_CoA_Rdtase_sub-bd_dom_sf"/>
</dbReference>
<dbReference type="SUPFAM" id="SSF55035">
    <property type="entry name" value="NAD-binding domain of HMG-CoA reductase"/>
    <property type="match status" value="1"/>
</dbReference>
<name>A0A7S3L823_9STRA</name>
<feature type="transmembrane region" description="Helical" evidence="6">
    <location>
        <begin position="32"/>
        <end position="51"/>
    </location>
</feature>
<evidence type="ECO:0000256" key="3">
    <source>
        <dbReference type="ARBA" id="ARBA00022857"/>
    </source>
</evidence>
<dbReference type="Gene3D" id="3.90.770.10">
    <property type="entry name" value="3-hydroxy-3-methylglutaryl-coenzyme A Reductase, Chain A, domain 2"/>
    <property type="match status" value="1"/>
</dbReference>
<feature type="transmembrane region" description="Helical" evidence="6">
    <location>
        <begin position="136"/>
        <end position="155"/>
    </location>
</feature>
<sequence length="664" mass="70426">MASTTTTTATMTLGMQLDAAIAQLDSLSSPQLYSLIVLVTVLVATLLLGNAQPLEEKMTALQASNNTAATTTATTSTKTIASAKSTSTTTTSTGPEPRWYIFRLFNYAVLLAFGASVVEFVLHAADKDQTQLVRMLVLWCMCLIYFFGFFGVSIVHDADVAHPTTNTTTTNTNKNENHPPAVASTATTTTTTALKKNKSLVDTVPVKDLGCGRTTTKAVTATTTTTNTTPKQVSSSLPDNNNYQEWTDEQLAQLVANKTWKDHELEKKLNAHRAVQVRRKVFRQTLPRNTNHDDDNFDWTQHLPAEPSLDYQSVHGANCEIVIGYVPLPVGLVGPLLINGEVFHVPMATTEGCLVASTNRGAKAITAGGGATAVITRDGITRAPCVRLATAARAAQLQLWCQETENFVKLQQAFASTTRFGKLSACQVTVAGKNAYVRLVCASGDAMGMNMVSKGSLAVIDCLRHEFDANLELVALSGNMCTDKKAAAVNWLQGRGKSVVVEAIIPAEVVRTTLKTTVAAMVHTNLHKNLIGSAMAGALGGFNAHASNIVTAVFLATGQDPAQNVESSQCITLLEETEAGDLWISCTMPSIEVGTVGGGTRLAAQAACLELVGCRGGHSTEPGANARKLATVVASATLAGELSLLAALAANTLVQAHMQHNRKK</sequence>
<evidence type="ECO:0000256" key="6">
    <source>
        <dbReference type="RuleBase" id="RU361219"/>
    </source>
</evidence>
<dbReference type="PRINTS" id="PR00071">
    <property type="entry name" value="HMGCOARDTASE"/>
</dbReference>
<dbReference type="GO" id="GO:0008299">
    <property type="term" value="P:isoprenoid biosynthetic process"/>
    <property type="evidence" value="ECO:0007669"/>
    <property type="project" value="InterPro"/>
</dbReference>
<dbReference type="GO" id="GO:0004420">
    <property type="term" value="F:hydroxymethylglutaryl-CoA reductase (NADPH) activity"/>
    <property type="evidence" value="ECO:0007669"/>
    <property type="project" value="UniProtKB-EC"/>
</dbReference>
<dbReference type="InterPro" id="IPR023074">
    <property type="entry name" value="HMG_CoA_Rdtase_cat_sf"/>
</dbReference>
<dbReference type="InterPro" id="IPR009023">
    <property type="entry name" value="HMG_CoA_Rdtase_NAD(P)-bd_sf"/>
</dbReference>
<reference evidence="8" key="1">
    <citation type="submission" date="2021-01" db="EMBL/GenBank/DDBJ databases">
        <authorList>
            <person name="Corre E."/>
            <person name="Pelletier E."/>
            <person name="Niang G."/>
            <person name="Scheremetjew M."/>
            <person name="Finn R."/>
            <person name="Kale V."/>
            <person name="Holt S."/>
            <person name="Cochrane G."/>
            <person name="Meng A."/>
            <person name="Brown T."/>
            <person name="Cohen L."/>
        </authorList>
    </citation>
    <scope>NUCLEOTIDE SEQUENCE</scope>
    <source>
        <strain evidence="8">CCMP127</strain>
    </source>
</reference>
<comment type="catalytic activity">
    <reaction evidence="6">
        <text>(R)-mevalonate + 2 NADP(+) + CoA = (3S)-3-hydroxy-3-methylglutaryl-CoA + 2 NADPH + 2 H(+)</text>
        <dbReference type="Rhea" id="RHEA:15989"/>
        <dbReference type="ChEBI" id="CHEBI:15378"/>
        <dbReference type="ChEBI" id="CHEBI:36464"/>
        <dbReference type="ChEBI" id="CHEBI:43074"/>
        <dbReference type="ChEBI" id="CHEBI:57287"/>
        <dbReference type="ChEBI" id="CHEBI:57783"/>
        <dbReference type="ChEBI" id="CHEBI:58349"/>
        <dbReference type="EC" id="1.1.1.34"/>
    </reaction>
</comment>
<keyword evidence="6" id="KW-1133">Transmembrane helix</keyword>
<comment type="subcellular location">
    <subcellularLocation>
        <location evidence="6">Endoplasmic reticulum membrane</location>
        <topology evidence="6">Multi-pass membrane protein</topology>
    </subcellularLocation>
    <subcellularLocation>
        <location evidence="1">Membrane</location>
    </subcellularLocation>
</comment>
<proteinExistence type="inferred from homology"/>
<dbReference type="PROSITE" id="PS01192">
    <property type="entry name" value="HMG_COA_REDUCTASE_3"/>
    <property type="match status" value="1"/>
</dbReference>
<dbReference type="AlphaFoldDB" id="A0A7S3L823"/>
<dbReference type="CDD" id="cd00643">
    <property type="entry name" value="HMG-CoA_reductase_classI"/>
    <property type="match status" value="1"/>
</dbReference>
<dbReference type="SUPFAM" id="SSF56542">
    <property type="entry name" value="Substrate-binding domain of HMG-CoA reductase"/>
    <property type="match status" value="1"/>
</dbReference>
<dbReference type="EC" id="1.1.1.34" evidence="6"/>
<evidence type="ECO:0000256" key="5">
    <source>
        <dbReference type="ARBA" id="ARBA00023136"/>
    </source>
</evidence>
<dbReference type="PROSITE" id="PS50065">
    <property type="entry name" value="HMG_COA_REDUCTASE_4"/>
    <property type="match status" value="1"/>
</dbReference>
<dbReference type="FunFam" id="3.90.770.10:FF:000001">
    <property type="entry name" value="3-hydroxy-3-methylglutaryl coenzyme A reductase"/>
    <property type="match status" value="1"/>
</dbReference>